<evidence type="ECO:0000313" key="2">
    <source>
        <dbReference type="EMBL" id="GGI26659.1"/>
    </source>
</evidence>
<proteinExistence type="predicted"/>
<organism evidence="2 3">
    <name type="scientific">Bradyrhizobium guangdongense</name>
    <dbReference type="NCBI Taxonomy" id="1325090"/>
    <lineage>
        <taxon>Bacteria</taxon>
        <taxon>Pseudomonadati</taxon>
        <taxon>Pseudomonadota</taxon>
        <taxon>Alphaproteobacteria</taxon>
        <taxon>Hyphomicrobiales</taxon>
        <taxon>Nitrobacteraceae</taxon>
        <taxon>Bradyrhizobium</taxon>
    </lineage>
</organism>
<protein>
    <submittedName>
        <fullName evidence="2">Uncharacterized protein</fullName>
    </submittedName>
</protein>
<reference evidence="2" key="1">
    <citation type="journal article" date="2014" name="Int. J. Syst. Evol. Microbiol.">
        <title>Complete genome sequence of Corynebacterium casei LMG S-19264T (=DSM 44701T), isolated from a smear-ripened cheese.</title>
        <authorList>
            <consortium name="US DOE Joint Genome Institute (JGI-PGF)"/>
            <person name="Walter F."/>
            <person name="Albersmeier A."/>
            <person name="Kalinowski J."/>
            <person name="Ruckert C."/>
        </authorList>
    </citation>
    <scope>NUCLEOTIDE SEQUENCE</scope>
    <source>
        <strain evidence="2">CGMCC 1.15034</strain>
    </source>
</reference>
<evidence type="ECO:0000256" key="1">
    <source>
        <dbReference type="SAM" id="Phobius"/>
    </source>
</evidence>
<reference evidence="2" key="2">
    <citation type="submission" date="2022-12" db="EMBL/GenBank/DDBJ databases">
        <authorList>
            <person name="Sun Q."/>
            <person name="Zhou Y."/>
        </authorList>
    </citation>
    <scope>NUCLEOTIDE SEQUENCE</scope>
    <source>
        <strain evidence="2">CGMCC 1.15034</strain>
    </source>
</reference>
<comment type="caution">
    <text evidence="2">The sequence shown here is derived from an EMBL/GenBank/DDBJ whole genome shotgun (WGS) entry which is preliminary data.</text>
</comment>
<gene>
    <name evidence="2" type="ORF">GCM10010987_40500</name>
</gene>
<dbReference type="Proteomes" id="UP000625079">
    <property type="component" value="Unassembled WGS sequence"/>
</dbReference>
<dbReference type="AlphaFoldDB" id="A0AA88B9W8"/>
<feature type="transmembrane region" description="Helical" evidence="1">
    <location>
        <begin position="32"/>
        <end position="57"/>
    </location>
</feature>
<evidence type="ECO:0000313" key="3">
    <source>
        <dbReference type="Proteomes" id="UP000625079"/>
    </source>
</evidence>
<dbReference type="RefSeq" id="WP_244659365.1">
    <property type="nucleotide sequence ID" value="NZ_BMHC01000008.1"/>
</dbReference>
<dbReference type="EMBL" id="BMHC01000008">
    <property type="protein sequence ID" value="GGI26659.1"/>
    <property type="molecule type" value="Genomic_DNA"/>
</dbReference>
<sequence>MMGAALGLVFTFTLILANPAVAELLNHGGSAADLVFVVTMVTTFAIGAALTGVVFILDGDKES</sequence>
<keyword evidence="1" id="KW-0812">Transmembrane</keyword>
<keyword evidence="1" id="KW-1133">Transmembrane helix</keyword>
<name>A0AA88B9W8_9BRAD</name>
<keyword evidence="1" id="KW-0472">Membrane</keyword>
<accession>A0AA88B9W8</accession>